<dbReference type="GO" id="GO:0009986">
    <property type="term" value="C:cell surface"/>
    <property type="evidence" value="ECO:0007669"/>
    <property type="project" value="UniProtKB-ARBA"/>
</dbReference>
<dbReference type="Gene3D" id="3.40.30.10">
    <property type="entry name" value="Glutaredoxin"/>
    <property type="match status" value="4"/>
</dbReference>
<dbReference type="PROSITE" id="PS51352">
    <property type="entry name" value="THIOREDOXIN_2"/>
    <property type="match status" value="2"/>
</dbReference>
<evidence type="ECO:0000256" key="19">
    <source>
        <dbReference type="SAM" id="MobiDB-lite"/>
    </source>
</evidence>
<feature type="region of interest" description="Disordered" evidence="19">
    <location>
        <begin position="950"/>
        <end position="1018"/>
    </location>
</feature>
<reference evidence="21 22" key="1">
    <citation type="journal article" date="2019" name="Sci. Data">
        <title>Hybrid genome assembly and annotation of Danionella translucida.</title>
        <authorList>
            <person name="Kadobianskyi M."/>
            <person name="Schulze L."/>
            <person name="Schuelke M."/>
            <person name="Judkewitz B."/>
        </authorList>
    </citation>
    <scope>NUCLEOTIDE SEQUENCE [LARGE SCALE GENOMIC DNA]</scope>
    <source>
        <strain evidence="21 22">Bolton</strain>
    </source>
</reference>
<evidence type="ECO:0000256" key="3">
    <source>
        <dbReference type="ARBA" id="ARBA00004223"/>
    </source>
</evidence>
<evidence type="ECO:0000256" key="4">
    <source>
        <dbReference type="ARBA" id="ARBA00004319"/>
    </source>
</evidence>
<dbReference type="Pfam" id="PF00085">
    <property type="entry name" value="Thioredoxin"/>
    <property type="match status" value="2"/>
</dbReference>
<dbReference type="PRINTS" id="PR00421">
    <property type="entry name" value="THIOREDOXIN"/>
</dbReference>
<evidence type="ECO:0000256" key="17">
    <source>
        <dbReference type="RuleBase" id="RU361130"/>
    </source>
</evidence>
<feature type="disulfide bond" description="Redox-active" evidence="15">
    <location>
        <begin position="1761"/>
        <end position="1764"/>
    </location>
</feature>
<evidence type="ECO:0000256" key="10">
    <source>
        <dbReference type="ARBA" id="ARBA00023157"/>
    </source>
</evidence>
<evidence type="ECO:0000256" key="2">
    <source>
        <dbReference type="ARBA" id="ARBA00004123"/>
    </source>
</evidence>
<dbReference type="InterPro" id="IPR041868">
    <property type="entry name" value="PDIA3_PDI_b"/>
</dbReference>
<dbReference type="Pfam" id="PF13848">
    <property type="entry name" value="Thioredoxin_6"/>
    <property type="match status" value="1"/>
</dbReference>
<dbReference type="CDD" id="cd02961">
    <property type="entry name" value="PDI_a_family"/>
    <property type="match status" value="1"/>
</dbReference>
<dbReference type="GO" id="GO:0005634">
    <property type="term" value="C:nucleus"/>
    <property type="evidence" value="ECO:0007669"/>
    <property type="project" value="UniProtKB-SubCell"/>
</dbReference>
<keyword evidence="10 15" id="KW-1015">Disulfide bond</keyword>
<dbReference type="EC" id="5.3.4.1" evidence="17"/>
<keyword evidence="8" id="KW-0256">Endoplasmic reticulum</keyword>
<dbReference type="PROSITE" id="PS00194">
    <property type="entry name" value="THIOREDOXIN_1"/>
    <property type="match status" value="2"/>
</dbReference>
<comment type="subcellular location">
    <subcellularLocation>
        <location evidence="4">Endoplasmic reticulum lumen</location>
    </subcellularLocation>
    <subcellularLocation>
        <location evidence="3">Melanosome</location>
    </subcellularLocation>
    <subcellularLocation>
        <location evidence="2">Nucleus</location>
    </subcellularLocation>
</comment>
<dbReference type="InterPro" id="IPR017937">
    <property type="entry name" value="Thioredoxin_CS"/>
</dbReference>
<dbReference type="FunFam" id="3.40.30.10:FF:000054">
    <property type="entry name" value="Disulfide-isomerase A3"/>
    <property type="match status" value="1"/>
</dbReference>
<feature type="disulfide bond" description="Redox-active" evidence="15">
    <location>
        <begin position="1413"/>
        <end position="1416"/>
    </location>
</feature>
<sequence length="1862" mass="209272">MDQTRKRRVNNRKAGLSHCKLARAEVSEENRDVLAMRATSPEVYSKSQQQQDCCSKKLEDVTDLIISCEKEQPGTRAMGRRKCSRRQKHLFSDVASPQKNLKDGVQPEVEIDQELDRELENKSRQHNLTSANVRSIIHEVITNEHVVAMMKAAISETEPVPMFEPKMTRSKLKEVVEKGVVIPAWNISPIKKPAELKRGPQFVDIPLEEEDSSDEEYQPDEEEEEETAEETFLESDLDNSSCSPWVSRVNIHRSFSECEEDHSSVSRPNLLRPRHLMVAATPMGPPLTPDSSKVPQECSFLEKLHAVDEELAIGLDCMDSFQGLSGTNGEENLISFRTRSKHPLRDVSLGRLEAELRAPDITPDMYEFGSAPEDREWTQWLQSLMISDMDNEEEGDDEDDPEYNFLAEIDEPDVEDYRNDKAVRITKKEVNDLMEELFDAFQDDLGVQEEEEEKVKEESPLPEPPPILEDLQYNDPLADILKQRYKTVREQLEALRNRKAHLERAGVSIPPACPQKQERHEAVMTLSTAQKLQLQQQIQQHVQLLTEVNMLSSSVQGLETEASTTRQFLLELQMFAHYGEQTCGRNEKDFTSIFKACNLQELLPTVHLRPFKFKAQFSSAEDCLIVLGHKHLRGTLNPLQMTCEYLLAARSVVSLKPHIRDACRKPFPNVIKTYFVTGKCSSMPLACKRVSHCHQRPAVEREEGLLPDWLSKNLKRIHEHVRLFNNSSAGLDSLGQGSPCIFPPGTRYPPNLPKDLAHALKVLATSQSSKDTAAKPPKSMQPPPVAKKLEVVLSQFPTILPKSFPGLNAFHSDPGQNMSLLPIEDCSSPAPASVVPLEGCSLDDGVTSPTAPRISRTNSSKLGPVKNVVEPVTDACGSPKSKTASQRDVIITLPAATECTSFPNGIIGINPGAQLVTCTVKPAIPTTTNLIVTFQPAPVTSVFLCPAPMLSKDSSGQQSKRLRKIKPKDSSDQNPQNQVYSSGGTIPNPTEQAKSKQKRIVKRSSAQKCTGIRKQEKGHVIHVPPQIPDVHSAPDEFLPETMGFKEKTPDDECGMDQREEEHYELSLTLSESSGSPAPSVDEEDANLEMGMNLEEQNNVEREGSRRVSNISEIKDTVETFLHLVTKAQKEGCSKDETQHEPSASQQGVLLQVYEVLHPIPEKLHQFLFLLSGSSKDPDQQTSLELLTKLKPVLEDWPELLQDFAAFLHPDQARECGLLAEQQAFERSRWFLLQLESTFGEQSDLYRKVVHMLQGDQSQDLDDFEEMKAEMALLFQDRTDLLEQFWEYYKQLQMQGDGHVQRTNQSMEGSQVVRTVVQGEEMGTCSQIMETKRNKVKKKDKSSSEDGQHSLFNSIGNSVCAKNISHTPAGKKVILWTSSLARGRSDVLELKDADFDYLAPEHETLLVKFYAPWCGHCKKLAPEFESAATQLKGTVTLAKVDCTSNRETCKRYSVNGYPTLIIFRNGQESSSYNGPRSADGIVNYMENQAGPDSVSLQSRHDLESFLNHFDASVVGFFSGAGSPQLAEFLKGAGLMRESFRFAHTTDLELGKNYGVTSESILLFRPPRLNSKFEESVIHHTGSMSVTGLRRFIKDNIYGLCPHMTRENSHSLRKRDLLTAYYEVDYLHNPKGSNYWRNRVLKVASKFSSRGLLLSVANRNDFIEELVEEFGLSASDGTELPFVTIRTRTGQKYTMREEFTRDGVSLESFLENYFAGRLKQYTKSEPVPVKNNGAVKVVVADTFEEIVHDPEKDVLIEFYAPWCAHCKKLEPKYTELGEKLHNEPNVVIAKMDATANDAPQGYEVQGHVSSTHHSADLFPTIYFAAAGRKDKPIKYEGPREVKDFISFLKREATNRLFNGGKEEL</sequence>
<accession>A0A553RGR3</accession>
<dbReference type="InterPro" id="IPR052435">
    <property type="entry name" value="YY1-Transcr_Regul"/>
</dbReference>
<keyword evidence="18" id="KW-0175">Coiled coil</keyword>
<evidence type="ECO:0000256" key="6">
    <source>
        <dbReference type="ARBA" id="ARBA00022729"/>
    </source>
</evidence>
<dbReference type="GO" id="GO:0042470">
    <property type="term" value="C:melanosome"/>
    <property type="evidence" value="ECO:0007669"/>
    <property type="project" value="UniProtKB-SubCell"/>
</dbReference>
<dbReference type="InterPro" id="IPR036600">
    <property type="entry name" value="PAH_sf"/>
</dbReference>
<dbReference type="NCBIfam" id="TIGR01130">
    <property type="entry name" value="ER_PDI_fam"/>
    <property type="match status" value="1"/>
</dbReference>
<dbReference type="GO" id="GO:0005788">
    <property type="term" value="C:endoplasmic reticulum lumen"/>
    <property type="evidence" value="ECO:0007669"/>
    <property type="project" value="UniProtKB-SubCell"/>
</dbReference>
<evidence type="ECO:0000313" key="21">
    <source>
        <dbReference type="EMBL" id="TRZ01354.1"/>
    </source>
</evidence>
<comment type="catalytic activity">
    <reaction evidence="1 17">
        <text>Catalyzes the rearrangement of -S-S- bonds in proteins.</text>
        <dbReference type="EC" id="5.3.4.1"/>
    </reaction>
</comment>
<keyword evidence="22" id="KW-1185">Reference proteome</keyword>
<name>A0A553RGR3_9TELE</name>
<reference evidence="21" key="2">
    <citation type="submission" date="2019-04" db="EMBL/GenBank/DDBJ databases">
        <authorList>
            <person name="Kadobianskyi M."/>
            <person name="Schulze L."/>
            <person name="Schuelke M."/>
            <person name="Judkewitz B."/>
        </authorList>
    </citation>
    <scope>NUCLEOTIDE SEQUENCE</scope>
    <source>
        <strain evidence="21">Bolton</strain>
        <tissue evidence="21">Whole-body</tissue>
    </source>
</reference>
<dbReference type="PANTHER" id="PTHR16088:SF3">
    <property type="entry name" value="GON-4-LIKE PROTEIN"/>
    <property type="match status" value="1"/>
</dbReference>
<comment type="similarity">
    <text evidence="5 16">Belongs to the protein disulfide isomerase family.</text>
</comment>
<evidence type="ECO:0000256" key="15">
    <source>
        <dbReference type="PIRSR" id="PIRSR605792-51"/>
    </source>
</evidence>
<evidence type="ECO:0000256" key="16">
    <source>
        <dbReference type="RuleBase" id="RU004208"/>
    </source>
</evidence>
<dbReference type="FunFam" id="3.40.30.10:FF:000077">
    <property type="entry name" value="Protein disulfide-isomerase"/>
    <property type="match status" value="1"/>
</dbReference>
<dbReference type="FunFam" id="3.40.30.10:FF:000017">
    <property type="entry name" value="Protein disulfide-isomerase A4"/>
    <property type="match status" value="1"/>
</dbReference>
<dbReference type="SUPFAM" id="SSF52833">
    <property type="entry name" value="Thioredoxin-like"/>
    <property type="match status" value="4"/>
</dbReference>
<protein>
    <recommendedName>
        <fullName evidence="17">Protein disulfide-isomerase</fullName>
        <ecNumber evidence="17">5.3.4.1</ecNumber>
    </recommendedName>
</protein>
<evidence type="ECO:0000256" key="7">
    <source>
        <dbReference type="ARBA" id="ARBA00022737"/>
    </source>
</evidence>
<evidence type="ECO:0000256" key="14">
    <source>
        <dbReference type="ARBA" id="ARBA00023284"/>
    </source>
</evidence>
<keyword evidence="7" id="KW-0677">Repeat</keyword>
<dbReference type="InterPro" id="IPR005792">
    <property type="entry name" value="Prot_disulphide_isomerase"/>
</dbReference>
<keyword evidence="12 17" id="KW-0413">Isomerase</keyword>
<evidence type="ECO:0000256" key="8">
    <source>
        <dbReference type="ARBA" id="ARBA00022824"/>
    </source>
</evidence>
<evidence type="ECO:0000256" key="18">
    <source>
        <dbReference type="SAM" id="Coils"/>
    </source>
</evidence>
<evidence type="ECO:0000256" key="11">
    <source>
        <dbReference type="ARBA" id="ARBA00023163"/>
    </source>
</evidence>
<dbReference type="FunFam" id="3.40.30.10:FF:000045">
    <property type="entry name" value="Disulfide-isomerase A3"/>
    <property type="match status" value="1"/>
</dbReference>
<dbReference type="Proteomes" id="UP000316079">
    <property type="component" value="Unassembled WGS sequence"/>
</dbReference>
<dbReference type="GO" id="GO:0003756">
    <property type="term" value="F:protein disulfide isomerase activity"/>
    <property type="evidence" value="ECO:0007669"/>
    <property type="project" value="UniProtKB-EC"/>
</dbReference>
<dbReference type="InterPro" id="IPR013766">
    <property type="entry name" value="Thioredoxin_domain"/>
</dbReference>
<evidence type="ECO:0000256" key="12">
    <source>
        <dbReference type="ARBA" id="ARBA00023235"/>
    </source>
</evidence>
<evidence type="ECO:0000256" key="1">
    <source>
        <dbReference type="ARBA" id="ARBA00001182"/>
    </source>
</evidence>
<comment type="caution">
    <text evidence="21">The sequence shown here is derived from an EMBL/GenBank/DDBJ whole genome shotgun (WGS) entry which is preliminary data.</text>
</comment>
<dbReference type="SUPFAM" id="SSF47762">
    <property type="entry name" value="PAH2 domain"/>
    <property type="match status" value="2"/>
</dbReference>
<evidence type="ECO:0000313" key="22">
    <source>
        <dbReference type="Proteomes" id="UP000316079"/>
    </source>
</evidence>
<dbReference type="OrthoDB" id="6257037at2759"/>
<evidence type="ECO:0000256" key="5">
    <source>
        <dbReference type="ARBA" id="ARBA00006347"/>
    </source>
</evidence>
<feature type="compositionally biased region" description="Polar residues" evidence="19">
    <location>
        <begin position="972"/>
        <end position="992"/>
    </location>
</feature>
<feature type="region of interest" description="Disordered" evidence="19">
    <location>
        <begin position="202"/>
        <end position="241"/>
    </location>
</feature>
<evidence type="ECO:0000256" key="13">
    <source>
        <dbReference type="ARBA" id="ARBA00023242"/>
    </source>
</evidence>
<dbReference type="EMBL" id="SRMA01024115">
    <property type="protein sequence ID" value="TRZ01355.1"/>
    <property type="molecule type" value="Genomic_DNA"/>
</dbReference>
<feature type="domain" description="Thioredoxin" evidence="20">
    <location>
        <begin position="1366"/>
        <end position="1489"/>
    </location>
</feature>
<dbReference type="NCBIfam" id="TIGR01126">
    <property type="entry name" value="pdi_dom"/>
    <property type="match status" value="1"/>
</dbReference>
<feature type="region of interest" description="Disordered" evidence="19">
    <location>
        <begin position="447"/>
        <end position="468"/>
    </location>
</feature>
<dbReference type="InterPro" id="IPR005788">
    <property type="entry name" value="PDI_thioredoxin-like_dom"/>
</dbReference>
<keyword evidence="14 15" id="KW-0676">Redox-active center</keyword>
<dbReference type="CDD" id="cd02995">
    <property type="entry name" value="PDI_a_PDI_a'_C"/>
    <property type="match status" value="1"/>
</dbReference>
<dbReference type="CDD" id="cd03069">
    <property type="entry name" value="PDI_b_ERp57"/>
    <property type="match status" value="1"/>
</dbReference>
<dbReference type="InterPro" id="IPR036249">
    <property type="entry name" value="Thioredoxin-like_sf"/>
</dbReference>
<keyword evidence="9" id="KW-0805">Transcription regulation</keyword>
<proteinExistence type="inferred from homology"/>
<dbReference type="EMBL" id="SRMA01024115">
    <property type="protein sequence ID" value="TRZ01354.1"/>
    <property type="molecule type" value="Genomic_DNA"/>
</dbReference>
<feature type="compositionally biased region" description="Acidic residues" evidence="19">
    <location>
        <begin position="206"/>
        <end position="237"/>
    </location>
</feature>
<dbReference type="GO" id="GO:0006355">
    <property type="term" value="P:regulation of DNA-templated transcription"/>
    <property type="evidence" value="ECO:0007669"/>
    <property type="project" value="InterPro"/>
</dbReference>
<dbReference type="PANTHER" id="PTHR16088">
    <property type="entry name" value="YY1 ASSOCIATED PROTEIN-RELATED"/>
    <property type="match status" value="1"/>
</dbReference>
<dbReference type="GO" id="GO:0003712">
    <property type="term" value="F:transcription coregulator activity"/>
    <property type="evidence" value="ECO:0007669"/>
    <property type="project" value="TreeGrafter"/>
</dbReference>
<evidence type="ECO:0000259" key="20">
    <source>
        <dbReference type="PROSITE" id="PS51352"/>
    </source>
</evidence>
<evidence type="ECO:0000256" key="9">
    <source>
        <dbReference type="ARBA" id="ARBA00023015"/>
    </source>
</evidence>
<feature type="domain" description="Thioredoxin" evidence="20">
    <location>
        <begin position="1672"/>
        <end position="1851"/>
    </location>
</feature>
<keyword evidence="6" id="KW-0732">Signal</keyword>
<keyword evidence="11" id="KW-0804">Transcription</keyword>
<dbReference type="CDD" id="cd03073">
    <property type="entry name" value="PDI_b'_ERp72_ERp57"/>
    <property type="match status" value="1"/>
</dbReference>
<gene>
    <name evidence="21" type="ORF">DNTS_033244</name>
</gene>
<feature type="coiled-coil region" evidence="18">
    <location>
        <begin position="478"/>
        <end position="505"/>
    </location>
</feature>
<organism evidence="21 22">
    <name type="scientific">Danionella cerebrum</name>
    <dbReference type="NCBI Taxonomy" id="2873325"/>
    <lineage>
        <taxon>Eukaryota</taxon>
        <taxon>Metazoa</taxon>
        <taxon>Chordata</taxon>
        <taxon>Craniata</taxon>
        <taxon>Vertebrata</taxon>
        <taxon>Euteleostomi</taxon>
        <taxon>Actinopterygii</taxon>
        <taxon>Neopterygii</taxon>
        <taxon>Teleostei</taxon>
        <taxon>Ostariophysi</taxon>
        <taxon>Cypriniformes</taxon>
        <taxon>Danionidae</taxon>
        <taxon>Danioninae</taxon>
        <taxon>Danionella</taxon>
    </lineage>
</organism>
<keyword evidence="13" id="KW-0539">Nucleus</keyword>